<dbReference type="GeneID" id="20804661"/>
<dbReference type="SUPFAM" id="SSF48371">
    <property type="entry name" value="ARM repeat"/>
    <property type="match status" value="1"/>
</dbReference>
<dbReference type="RefSeq" id="XP_009824709.1">
    <property type="nucleotide sequence ID" value="XM_009826407.1"/>
</dbReference>
<reference evidence="2" key="1">
    <citation type="submission" date="2013-12" db="EMBL/GenBank/DDBJ databases">
        <title>The Genome Sequence of Aphanomyces astaci APO3.</title>
        <authorList>
            <consortium name="The Broad Institute Genomics Platform"/>
            <person name="Russ C."/>
            <person name="Tyler B."/>
            <person name="van West P."/>
            <person name="Dieguez-Uribeondo J."/>
            <person name="Young S.K."/>
            <person name="Zeng Q."/>
            <person name="Gargeya S."/>
            <person name="Fitzgerald M."/>
            <person name="Abouelleil A."/>
            <person name="Alvarado L."/>
            <person name="Chapman S.B."/>
            <person name="Gainer-Dewar J."/>
            <person name="Goldberg J."/>
            <person name="Griggs A."/>
            <person name="Gujja S."/>
            <person name="Hansen M."/>
            <person name="Howarth C."/>
            <person name="Imamovic A."/>
            <person name="Ireland A."/>
            <person name="Larimer J."/>
            <person name="McCowan C."/>
            <person name="Murphy C."/>
            <person name="Pearson M."/>
            <person name="Poon T.W."/>
            <person name="Priest M."/>
            <person name="Roberts A."/>
            <person name="Saif S."/>
            <person name="Shea T."/>
            <person name="Sykes S."/>
            <person name="Wortman J."/>
            <person name="Nusbaum C."/>
            <person name="Birren B."/>
        </authorList>
    </citation>
    <scope>NUCLEOTIDE SEQUENCE [LARGE SCALE GENOMIC DNA]</scope>
    <source>
        <strain evidence="2">APO3</strain>
    </source>
</reference>
<gene>
    <name evidence="2" type="ORF">H257_02665</name>
</gene>
<sequence>MKKKTTIDMQRWASVLQESLQQHVQEGSYESAMECKLALDHVGSIMSSMSSTNKEESLQILRCIVLESVVPMLRQDPPIKLATLVVGAIYRMAQCCSQRCARSFRSVATLLAPFSVRDCSHPSVALAAQDCLHSMSVHCVYDLDTVVAHCRDENDCFHVTRQIPHMTKSWNPEHVLPYYDAVVQVLHTCLQSLGYVTRWYGGHALCALYAFQLEHQTEPVPVDSYQAGLTELNIHEITSHFPWSILALDLQRRSTLAPSDSISTAHTTDLSESESSSESHDTNYSPPGMSPTLKPPGAMLSTFLDQISDQHAWTATQAALAADATLRDQHPPLLHAARLRADALNATVKHNRRTPHDE</sequence>
<dbReference type="AlphaFoldDB" id="W4H2X9"/>
<dbReference type="OrthoDB" id="10299126at2759"/>
<evidence type="ECO:0000313" key="2">
    <source>
        <dbReference type="EMBL" id="ETV86237.1"/>
    </source>
</evidence>
<protein>
    <recommendedName>
        <fullName evidence="3">CLASP N-terminal domain-containing protein</fullName>
    </recommendedName>
</protein>
<dbReference type="VEuPathDB" id="FungiDB:H257_02665"/>
<dbReference type="InterPro" id="IPR016024">
    <property type="entry name" value="ARM-type_fold"/>
</dbReference>
<feature type="compositionally biased region" description="Polar residues" evidence="1">
    <location>
        <begin position="258"/>
        <end position="270"/>
    </location>
</feature>
<feature type="region of interest" description="Disordered" evidence="1">
    <location>
        <begin position="258"/>
        <end position="297"/>
    </location>
</feature>
<dbReference type="EMBL" id="KI913117">
    <property type="protein sequence ID" value="ETV86237.1"/>
    <property type="molecule type" value="Genomic_DNA"/>
</dbReference>
<evidence type="ECO:0000256" key="1">
    <source>
        <dbReference type="SAM" id="MobiDB-lite"/>
    </source>
</evidence>
<accession>W4H2X9</accession>
<proteinExistence type="predicted"/>
<evidence type="ECO:0008006" key="3">
    <source>
        <dbReference type="Google" id="ProtNLM"/>
    </source>
</evidence>
<name>W4H2X9_APHAT</name>
<organism evidence="2">
    <name type="scientific">Aphanomyces astaci</name>
    <name type="common">Crayfish plague agent</name>
    <dbReference type="NCBI Taxonomy" id="112090"/>
    <lineage>
        <taxon>Eukaryota</taxon>
        <taxon>Sar</taxon>
        <taxon>Stramenopiles</taxon>
        <taxon>Oomycota</taxon>
        <taxon>Saprolegniomycetes</taxon>
        <taxon>Saprolegniales</taxon>
        <taxon>Verrucalvaceae</taxon>
        <taxon>Aphanomyces</taxon>
    </lineage>
</organism>